<dbReference type="RefSeq" id="WP_247814902.1">
    <property type="nucleotide sequence ID" value="NZ_CP095855.1"/>
</dbReference>
<dbReference type="Proteomes" id="UP000830198">
    <property type="component" value="Chromosome"/>
</dbReference>
<protein>
    <submittedName>
        <fullName evidence="1">Universal stress protein</fullName>
    </submittedName>
</protein>
<reference evidence="1 2" key="1">
    <citation type="submission" date="2022-04" db="EMBL/GenBank/DDBJ databases">
        <title>The arsenic-methylating capacity of Chitinophaga filiformis YT5 during chitin decomposition.</title>
        <authorList>
            <person name="Chen G."/>
            <person name="Liang Y."/>
        </authorList>
    </citation>
    <scope>NUCLEOTIDE SEQUENCE [LARGE SCALE GENOMIC DNA]</scope>
    <source>
        <strain evidence="1 2">YT5</strain>
    </source>
</reference>
<dbReference type="EMBL" id="CP095855">
    <property type="protein sequence ID" value="UPK72722.1"/>
    <property type="molecule type" value="Genomic_DNA"/>
</dbReference>
<evidence type="ECO:0000313" key="2">
    <source>
        <dbReference type="Proteomes" id="UP000830198"/>
    </source>
</evidence>
<keyword evidence="2" id="KW-1185">Reference proteome</keyword>
<proteinExistence type="predicted"/>
<name>A0ABY4IA02_CHIFI</name>
<evidence type="ECO:0000313" key="1">
    <source>
        <dbReference type="EMBL" id="UPK72722.1"/>
    </source>
</evidence>
<gene>
    <name evidence="1" type="ORF">MYF79_15630</name>
</gene>
<dbReference type="Gene3D" id="3.40.50.12370">
    <property type="match status" value="1"/>
</dbReference>
<dbReference type="SUPFAM" id="SSF52402">
    <property type="entry name" value="Adenine nucleotide alpha hydrolases-like"/>
    <property type="match status" value="2"/>
</dbReference>
<sequence length="278" mass="31522">MKKIIAAFDGLKFSDSTLSYVLTLGQQCEAHIVGVFLNDMTYYSRNPYRVLVEADNNYTTLEALQEEDAATRAKAVEKFSAACSEAGLNYSVHKDHNIALMELLHESTYADLVIIEANETFNRYTEDLPTRFIRDFLAGVQCPVLLAPKFYIPVVKTILLYDGQPSSVYAIKQFGYLLPVLNALPAEVITVKDSKEDLHLPDNRLMKEFMKRHQPNATYTVLKGDPEEEIVSRLRSEDAKALVVAGAYRRGAVSRFFRNSMADVLMRELKWPLFIAHQ</sequence>
<accession>A0ABY4IA02</accession>
<organism evidence="1 2">
    <name type="scientific">Chitinophaga filiformis</name>
    <name type="common">Myxococcus filiformis</name>
    <name type="synonym">Flexibacter filiformis</name>
    <dbReference type="NCBI Taxonomy" id="104663"/>
    <lineage>
        <taxon>Bacteria</taxon>
        <taxon>Pseudomonadati</taxon>
        <taxon>Bacteroidota</taxon>
        <taxon>Chitinophagia</taxon>
        <taxon>Chitinophagales</taxon>
        <taxon>Chitinophagaceae</taxon>
        <taxon>Chitinophaga</taxon>
    </lineage>
</organism>